<dbReference type="SUPFAM" id="SSF55961">
    <property type="entry name" value="Bet v1-like"/>
    <property type="match status" value="1"/>
</dbReference>
<comment type="pathway">
    <text evidence="3">Amine and polyamine biosynthesis; betaine biosynthesis via choline pathway; betaine aldehyde from choline (monooxygenase route): step 1/1.</text>
</comment>
<comment type="catalytic activity">
    <reaction evidence="9">
        <text>choline + 2 reduced [2Fe-2S]-[ferredoxin] + O2 + 2 H(+) = betaine aldehyde hydrate + 2 oxidized [2Fe-2S]-[ferredoxin] + H2O</text>
        <dbReference type="Rhea" id="RHEA:17769"/>
        <dbReference type="Rhea" id="RHEA-COMP:10000"/>
        <dbReference type="Rhea" id="RHEA-COMP:10001"/>
        <dbReference type="ChEBI" id="CHEBI:15354"/>
        <dbReference type="ChEBI" id="CHEBI:15377"/>
        <dbReference type="ChEBI" id="CHEBI:15378"/>
        <dbReference type="ChEBI" id="CHEBI:15379"/>
        <dbReference type="ChEBI" id="CHEBI:15870"/>
        <dbReference type="ChEBI" id="CHEBI:33737"/>
        <dbReference type="ChEBI" id="CHEBI:33738"/>
        <dbReference type="EC" id="1.14.15.7"/>
    </reaction>
</comment>
<feature type="domain" description="LOB" evidence="11">
    <location>
        <begin position="44"/>
        <end position="94"/>
    </location>
</feature>
<dbReference type="PANTHER" id="PTHR43756:SF5">
    <property type="entry name" value="CHOLINE MONOOXYGENASE, CHLOROPLASTIC"/>
    <property type="match status" value="1"/>
</dbReference>
<evidence type="ECO:0000256" key="4">
    <source>
        <dbReference type="ARBA" id="ARBA00005474"/>
    </source>
</evidence>
<dbReference type="PANTHER" id="PTHR43756">
    <property type="entry name" value="CHOLINE MONOOXYGENASE, CHLOROPLASTIC"/>
    <property type="match status" value="1"/>
</dbReference>
<keyword evidence="13" id="KW-1185">Reference proteome</keyword>
<evidence type="ECO:0000313" key="13">
    <source>
        <dbReference type="Proteomes" id="UP001417504"/>
    </source>
</evidence>
<evidence type="ECO:0000256" key="3">
    <source>
        <dbReference type="ARBA" id="ARBA00004866"/>
    </source>
</evidence>
<evidence type="ECO:0000256" key="6">
    <source>
        <dbReference type="ARBA" id="ARBA00012763"/>
    </source>
</evidence>
<comment type="similarity">
    <text evidence="5">Belongs to the choline monooxygenase family.</text>
</comment>
<dbReference type="InterPro" id="IPR015879">
    <property type="entry name" value="Ring_hydroxy_dOase_asu_C_dom"/>
</dbReference>
<feature type="domain" description="Aromatic-ring-hydroxylating dioxygenase alpha subunit C-terminal" evidence="10">
    <location>
        <begin position="2"/>
        <end position="40"/>
    </location>
</feature>
<evidence type="ECO:0000259" key="10">
    <source>
        <dbReference type="Pfam" id="PF00848"/>
    </source>
</evidence>
<dbReference type="Pfam" id="PF00848">
    <property type="entry name" value="Ring_hydroxyl_A"/>
    <property type="match status" value="1"/>
</dbReference>
<evidence type="ECO:0000256" key="8">
    <source>
        <dbReference type="ARBA" id="ARBA00034078"/>
    </source>
</evidence>
<evidence type="ECO:0000313" key="12">
    <source>
        <dbReference type="EMBL" id="KAK9097453.1"/>
    </source>
</evidence>
<organism evidence="12 13">
    <name type="scientific">Stephania japonica</name>
    <dbReference type="NCBI Taxonomy" id="461633"/>
    <lineage>
        <taxon>Eukaryota</taxon>
        <taxon>Viridiplantae</taxon>
        <taxon>Streptophyta</taxon>
        <taxon>Embryophyta</taxon>
        <taxon>Tracheophyta</taxon>
        <taxon>Spermatophyta</taxon>
        <taxon>Magnoliopsida</taxon>
        <taxon>Ranunculales</taxon>
        <taxon>Menispermaceae</taxon>
        <taxon>Menispermoideae</taxon>
        <taxon>Cissampelideae</taxon>
        <taxon>Stephania</taxon>
    </lineage>
</organism>
<sequence>MEDIVLCEGVQKGLESAAYRSGRYAPTVEKAMHHFHSLLHESLSLPVDQRAIAADCMSYEAERRVEDPVYDCVKIIYGLQKKKNEIELELAKARSEIVFHSAVICGPTPWYSHQFSDVDAEGRRRILHCVAVSVHSVADEVETRVFGLLVQRLN</sequence>
<evidence type="ECO:0000256" key="1">
    <source>
        <dbReference type="ARBA" id="ARBA00001962"/>
    </source>
</evidence>
<dbReference type="EMBL" id="JBBNAE010000009">
    <property type="protein sequence ID" value="KAK9097453.1"/>
    <property type="molecule type" value="Genomic_DNA"/>
</dbReference>
<gene>
    <name evidence="12" type="ORF">Sjap_022950</name>
</gene>
<dbReference type="InterPro" id="IPR001663">
    <property type="entry name" value="Rng_hydr_dOase-A"/>
</dbReference>
<comment type="caution">
    <text evidence="12">The sequence shown here is derived from an EMBL/GenBank/DDBJ whole genome shotgun (WGS) entry which is preliminary data.</text>
</comment>
<evidence type="ECO:0000256" key="7">
    <source>
        <dbReference type="ARBA" id="ARBA00014931"/>
    </source>
</evidence>
<dbReference type="Pfam" id="PF03195">
    <property type="entry name" value="LOB"/>
    <property type="match status" value="1"/>
</dbReference>
<evidence type="ECO:0000259" key="11">
    <source>
        <dbReference type="Pfam" id="PF03195"/>
    </source>
</evidence>
<reference evidence="12 13" key="1">
    <citation type="submission" date="2024-01" db="EMBL/GenBank/DDBJ databases">
        <title>Genome assemblies of Stephania.</title>
        <authorList>
            <person name="Yang L."/>
        </authorList>
    </citation>
    <scope>NUCLEOTIDE SEQUENCE [LARGE SCALE GENOMIC DNA]</scope>
    <source>
        <strain evidence="12">QJT</strain>
        <tissue evidence="12">Leaf</tissue>
    </source>
</reference>
<accession>A0AAP0HQC8</accession>
<name>A0AAP0HQC8_9MAGN</name>
<comment type="similarity">
    <text evidence="4">Belongs to the LOB domain-containing protein family.</text>
</comment>
<comment type="cofactor">
    <cofactor evidence="1">
        <name>Fe cation</name>
        <dbReference type="ChEBI" id="CHEBI:24875"/>
    </cofactor>
</comment>
<dbReference type="Gene3D" id="3.90.380.10">
    <property type="entry name" value="Naphthalene 1,2-dioxygenase Alpha Subunit, Chain A, domain 1"/>
    <property type="match status" value="1"/>
</dbReference>
<dbReference type="GO" id="GO:0019133">
    <property type="term" value="F:choline monooxygenase activity"/>
    <property type="evidence" value="ECO:0007669"/>
    <property type="project" value="UniProtKB-EC"/>
</dbReference>
<dbReference type="GO" id="GO:0009570">
    <property type="term" value="C:chloroplast stroma"/>
    <property type="evidence" value="ECO:0007669"/>
    <property type="project" value="UniProtKB-SubCell"/>
</dbReference>
<comment type="cofactor">
    <cofactor evidence="8">
        <name>[2Fe-2S] cluster</name>
        <dbReference type="ChEBI" id="CHEBI:190135"/>
    </cofactor>
</comment>
<dbReference type="Proteomes" id="UP001417504">
    <property type="component" value="Unassembled WGS sequence"/>
</dbReference>
<evidence type="ECO:0000256" key="5">
    <source>
        <dbReference type="ARBA" id="ARBA00010848"/>
    </source>
</evidence>
<dbReference type="GO" id="GO:0051537">
    <property type="term" value="F:2 iron, 2 sulfur cluster binding"/>
    <property type="evidence" value="ECO:0007669"/>
    <property type="project" value="InterPro"/>
</dbReference>
<dbReference type="AlphaFoldDB" id="A0AAP0HQC8"/>
<comment type="function">
    <text evidence="2">Catalyzes the first step of the osmoprotectant glycine betaine synthesis.</text>
</comment>
<evidence type="ECO:0000256" key="9">
    <source>
        <dbReference type="ARBA" id="ARBA00049097"/>
    </source>
</evidence>
<dbReference type="EC" id="1.14.15.7" evidence="6"/>
<dbReference type="GO" id="GO:0005506">
    <property type="term" value="F:iron ion binding"/>
    <property type="evidence" value="ECO:0007669"/>
    <property type="project" value="InterPro"/>
</dbReference>
<evidence type="ECO:0000256" key="2">
    <source>
        <dbReference type="ARBA" id="ARBA00002149"/>
    </source>
</evidence>
<dbReference type="InterPro" id="IPR004883">
    <property type="entry name" value="LOB"/>
</dbReference>
<proteinExistence type="inferred from homology"/>
<protein>
    <recommendedName>
        <fullName evidence="7">Choline monooxygenase, chloroplastic</fullName>
        <ecNumber evidence="6">1.14.15.7</ecNumber>
    </recommendedName>
</protein>